<sequence>MATPLFMLWKHGVFNDGGWKEALGGGTRPSSNKEAFPTDIGFAGPTPTGREPGLIITAPHLPLQTAQPPLVFARPSGGDSKHKHSDKDKDFNILQSWGQLSPWYSVESHGLKKAESVQPEECKIVGMHWLQRHGARYPTSDWEGPGSVAKRLRETKANWNATGDLAFLNDWEYKLGAEVLTPFGRQQLFNLGVSARVKYGFLLDRFTDRLPVFRTESQDRMLKSAQNFASGRFKNPEAVKYRRAELCCFFGIPAEDQYNLEVMIEWPGYNCTLSPYTQCANDNLDLAKSVKDKLTVWENHFLKDAQKRLAKQIKGYDFTIRDAKDLMEVCLISRLP</sequence>
<comment type="caution">
    <text evidence="1">The sequence shown here is derived from an EMBL/GenBank/DDBJ whole genome shotgun (WGS) entry which is preliminary data.</text>
</comment>
<reference evidence="1" key="1">
    <citation type="submission" date="2023-04" db="EMBL/GenBank/DDBJ databases">
        <title>Draft Genome sequencing of Naganishia species isolated from polar environments using Oxford Nanopore Technology.</title>
        <authorList>
            <person name="Leo P."/>
            <person name="Venkateswaran K."/>
        </authorList>
    </citation>
    <scope>NUCLEOTIDE SEQUENCE</scope>
    <source>
        <strain evidence="1">MNA-CCFEE 5425</strain>
    </source>
</reference>
<evidence type="ECO:0000313" key="1">
    <source>
        <dbReference type="EMBL" id="KAJ9121586.1"/>
    </source>
</evidence>
<proteinExistence type="predicted"/>
<dbReference type="EMBL" id="JASBWU010000005">
    <property type="protein sequence ID" value="KAJ9121586.1"/>
    <property type="molecule type" value="Genomic_DNA"/>
</dbReference>
<accession>A0ACC2XEW6</accession>
<dbReference type="Proteomes" id="UP001243375">
    <property type="component" value="Unassembled WGS sequence"/>
</dbReference>
<protein>
    <submittedName>
        <fullName evidence="1">Uncharacterized protein</fullName>
    </submittedName>
</protein>
<gene>
    <name evidence="1" type="ORF">QFC22_002205</name>
</gene>
<organism evidence="1 2">
    <name type="scientific">Naganishia vaughanmartiniae</name>
    <dbReference type="NCBI Taxonomy" id="1424756"/>
    <lineage>
        <taxon>Eukaryota</taxon>
        <taxon>Fungi</taxon>
        <taxon>Dikarya</taxon>
        <taxon>Basidiomycota</taxon>
        <taxon>Agaricomycotina</taxon>
        <taxon>Tremellomycetes</taxon>
        <taxon>Filobasidiales</taxon>
        <taxon>Filobasidiaceae</taxon>
        <taxon>Naganishia</taxon>
    </lineage>
</organism>
<evidence type="ECO:0000313" key="2">
    <source>
        <dbReference type="Proteomes" id="UP001243375"/>
    </source>
</evidence>
<keyword evidence="2" id="KW-1185">Reference proteome</keyword>
<name>A0ACC2XEW6_9TREE</name>